<feature type="compositionally biased region" description="Polar residues" evidence="4">
    <location>
        <begin position="3281"/>
        <end position="3294"/>
    </location>
</feature>
<dbReference type="GO" id="GO:0005576">
    <property type="term" value="C:extracellular region"/>
    <property type="evidence" value="ECO:0007669"/>
    <property type="project" value="UniProtKB-SubCell"/>
</dbReference>
<evidence type="ECO:0000256" key="2">
    <source>
        <dbReference type="ARBA" id="ARBA00022525"/>
    </source>
</evidence>
<keyword evidence="3 5" id="KW-0732">Signal</keyword>
<dbReference type="InterPro" id="IPR012334">
    <property type="entry name" value="Pectin_lyas_fold"/>
</dbReference>
<dbReference type="NCBIfam" id="TIGR01901">
    <property type="entry name" value="adhes_NPXG"/>
    <property type="match status" value="1"/>
</dbReference>
<dbReference type="InterPro" id="IPR041286">
    <property type="entry name" value="MBG_2"/>
</dbReference>
<keyword evidence="2" id="KW-0964">Secreted</keyword>
<dbReference type="InterPro" id="IPR011050">
    <property type="entry name" value="Pectin_lyase_fold/virulence"/>
</dbReference>
<dbReference type="SMART" id="SM00912">
    <property type="entry name" value="Haemagg_act"/>
    <property type="match status" value="1"/>
</dbReference>
<evidence type="ECO:0000256" key="3">
    <source>
        <dbReference type="ARBA" id="ARBA00022729"/>
    </source>
</evidence>
<evidence type="ECO:0000256" key="5">
    <source>
        <dbReference type="SAM" id="SignalP"/>
    </source>
</evidence>
<dbReference type="RefSeq" id="WP_167083285.1">
    <property type="nucleotide sequence ID" value="NZ_BAAADC010000001.1"/>
</dbReference>
<feature type="compositionally biased region" description="Low complexity" evidence="4">
    <location>
        <begin position="3233"/>
        <end position="3260"/>
    </location>
</feature>
<comment type="caution">
    <text evidence="7">The sequence shown here is derived from an EMBL/GenBank/DDBJ whole genome shotgun (WGS) entry which is preliminary data.</text>
</comment>
<dbReference type="Proteomes" id="UP000570514">
    <property type="component" value="Unassembled WGS sequence"/>
</dbReference>
<evidence type="ECO:0000256" key="4">
    <source>
        <dbReference type="SAM" id="MobiDB-lite"/>
    </source>
</evidence>
<feature type="region of interest" description="Disordered" evidence="4">
    <location>
        <begin position="3233"/>
        <end position="3266"/>
    </location>
</feature>
<feature type="signal peptide" evidence="5">
    <location>
        <begin position="1"/>
        <end position="27"/>
    </location>
</feature>
<dbReference type="PANTHER" id="PTHR12338:SF8">
    <property type="entry name" value="HEME_HEMOPEXIN-BINDING PROTEIN"/>
    <property type="match status" value="1"/>
</dbReference>
<evidence type="ECO:0000313" key="8">
    <source>
        <dbReference type="Proteomes" id="UP000570514"/>
    </source>
</evidence>
<feature type="chain" id="PRO_5032679464" evidence="5">
    <location>
        <begin position="28"/>
        <end position="3327"/>
    </location>
</feature>
<organism evidence="7 8">
    <name type="scientific">Rhizomicrobium palustre</name>
    <dbReference type="NCBI Taxonomy" id="189966"/>
    <lineage>
        <taxon>Bacteria</taxon>
        <taxon>Pseudomonadati</taxon>
        <taxon>Pseudomonadota</taxon>
        <taxon>Alphaproteobacteria</taxon>
        <taxon>Micropepsales</taxon>
        <taxon>Micropepsaceae</taxon>
        <taxon>Rhizomicrobium</taxon>
    </lineage>
</organism>
<feature type="region of interest" description="Disordered" evidence="4">
    <location>
        <begin position="3281"/>
        <end position="3327"/>
    </location>
</feature>
<sequence>MQRSFFTNKLKVTVALSALFVGYPAWANPTGGTVVGGQAVISTPSSNQLNVNQSTKVVIIDWKKFDIAKGETTTFIQPDASALAVNRIGGADPAKILGNLMANGKVILIDGNGFMFGPNAKVNVGALVATTSDASNADIMSGKAKFDKPGSANGQIINYGQITANSGMVGLVAPSVTNNGVIRAKLGQVALGASNVFTLDFTGDGLISFPVDPNVIAAAIDANGQPVKALVANNGHIEASSVVLSARAAAALVTNVISVKGEIVAQTISHKGGKIILDSGVGAVALEGAKLDASGANGGGSISVASVNASRVTADAATVLDASATSQGDGGSIVLNSLNTKFYGTASAKGGSISGNGGKIDTSGHVLDVAGAKISTVAPHGKTGEWLIDPYNIIISNDASTGSGYTATANDTVINADQILDALKNNSVSITTGASNAPGSQAGDITISTGLSWNSSNTLTLAAANSINVNAPISLASGGLSLTGKHLNFADNVTVSGAGSVVLTGSDYTFLGGHSLSFTGGKNSGATLAINGTSFTLLYGFDDIQAISSPGKLSGAYALANSLDASSLTTWTSIGDSYNDLPFAGIFEGLGHTVSNLSYTATKNTTGFFGYTSGATIRDFGLIDGAITSGNINAVGPLVGTAESSQLQNVFASTSVTGTGQYVGGLVGSISGDSNIINAAAFGDITGGQDVGGLVGTIYGGQILNAYATGSVKGGQNAGGLIGHAVSNSNATYIENTYASGAVSGDGVSGGLIGRVDNFCSTCIDQTTISNSYWNTDTANVTESIGSGTYTGNVFGVPTSVLQSGPAGLNALPWNIKSGANPYLSFLVLPQTTISGTVYSDHGKTTLSGVKVYEVLLGGSTIVANATSGNDGAYSVAAPQSNGTALLFLDGGSVFANTVAEYTGSSLSGVNLYGGYLTFFNTSSVTVTSALDSLKSFMKPDGFSTGDFLFSPWGDVIVPTAGLDITASRNLSADRAFSFVGTNGLYLTAGDALSIDAPLTVENGALNLTAYTMSSMANLTASGAAAVSLNVAVPASTVFGGGTSLSFTGGKSSGATLTINNSRYTLLYDFDDIQAINSPSKLDGAYALANSLDASSLTSWKPIGNAANSFSGVFEGLGHTVSNLSYTVAGSMSGFFGTVRNGIIRDFGLVGGTITVANGNSDIGPLAGEVANSLILNVYSSTDVKGNGWYVGGLIGFLDAGSRLYGGAAHGNVTGEQNVGGFAGGIYEAAVGNAYATGDVSASYRAGGFAGEVSRYQGSVAVSNVYASGAVSATDYKGGLFANVAEMCAPACTNVGIYFSNAYWTTDTTGVTNGMTGKGTYSGTLTGVTTAQLRAAGLDGMQPPGWVYKDGFNPYLRFETAPAKTISGTVYSDHGKTTLANANVYELTLGDSSVVANATSGTNGTYSLVAPDSNGSVLLFLDGGSVFANTVAEYKGASLSGVNLYGGYLTFYNTSSVTVAAALNTLAGAVTPNGVSARDFLFSSSGNNVAPMAGLDITATGDFSLDATLNFAGSNGLYLNVAGNFSSQELSALSIVDGALNISAKNIAIGSNVTVTGGGMVQLNTAQSGDYQFLNGHSLQFTGGKDAGASLSINGTAYTLLYSFDDLQAINATSNSRGGTYALAKSLDGHSFNGWTPIGGSNGGFNGVFTGLGNTVSNLSYGVTSVNAGFFGYVGNGVIRDFGVLGGTISGSADFVGGVVGYAWKATLKNVYSTASITADGSYHGGLIGFADTSTITNASARGSVSGAYVIGGLIGTLNESTLINAYATGPVTASKDTIGGLIGNVGAYFGSTTISNVYASGPVTAPSSAQNVGGLLGIGYGFGTKILTNAYWNSETSGTQLGLGSTASVYTGAAAGLTTAQLRQGPQGFDPSVWVFSNTANPRLIIENPIPTISGTVYTSRGGNALSGADVYEILIGNSSVAGTAKSGTDGSYSLFAPSSNGAVLLFLDGGNVFANAVVDYKGQSLSAIDLFGGYLSFYNTSAVTVSAALNTLSSFVRPDNFAAGDFLFNISGSSVMPTASLDITAAGPLTIDQALTFTGTNAGYFTAGNGDITVANAINLDSGRLILNATGAIAVNAKVSASGAATVSMVAGTKAGTLPWQTLTEISYGVGGGLDFGNTDNGAKLFVNRQAYKLVYSLDQLQAINSDLSGSYALATSLDGSARKSWTPIGNAANNFAGIFDGLGNTLSNLNWDMTGADEAGLFGVASGVLRNIGLVGGTMTGKGVNNFGPLAGHLSGVAYNSYSTVNVVGDGCDLCGGLIGYVELGSLAQNVFATGNVILKNGSESSAAGGLAGSVEGGISNGEAFGAVIGGSHAGSIAGYLPTSGVLNNVVGLGYVKADGVSGGLAGSAYGTITNGYFDSDTTGISYNRGVGEGQTTTGFIGLGTSYLQSNMPDGLTSPDWGFNLGAAYPYLASFFPNGVQTVSGKVYANSDQDAAPGLRVGALANGNKLGESGTGSNGYYYIFMPAGTLQNDSNVLAYLTGGTVQANTYLVKGDGALTDANLYVGDLRLISGAANLSTMFDGLASALGNMSGADYLFAVSNGKVALGSSTNLNVLETGFSLNIDQAITTTGNVVLSADDASVTQSEAIKANALVLRGVNTSFTLTNSANNVSILADRPVYGSLSFVNSGDLTIGTVADDSGLSGFRLISVKAGGNLTVDASVQAADVVSLLSGGDLTITESGSVYSRNSIVLSAGKAFVNNGGATAVTSEDGRWLIYSADPSKNSFGGLDSGNTAIWNATYDTMAPEGIEASGNRYLFVKQPTLTITTTDLSKTYGSSIGSALSDAYKIAGYDGGLTGVYLADTAASVFSGTPIISSLGAGAGAKAGSYTVNAAQGSIVLLNGYALSAQNNGVLTVDPKVLTAALTGVVTKIYDGTTAASLMNGNYVLSGIVGRDAVSVANTSGSFADKNAGSGKTITVSGLTLSGADAGNYVLSVTSVSGDIGAITPATLNAALTGSVTKVYDATTLAALANGNYVLTGVIGKDIVVLNNPASGSFDSKNVGQGKTITVNGLALSGEDAGNYVLGATTISGAIGGITPATLNAVLTGSVTKVYDGTTLATLGKGNYVLSGVIGSDGVVLNGPATGSFDTKNVANGKTITVTGVSIAGVDAANYVLAATTLSGALGAITPASLVLIANDATRQQGTPNPGFSYSVSGLMSGDNASVVGGVTASTSAVQGSPMGNYAITLSGGEASNYVIVSRKDGTLVITAPPANGDVPGYYNSVPATNTNANGSGTSSTSGTAPGPVGASPSSAPQQVVPGQTGAGGSIFCSVSNGSSTTETCSTNSARNDVRGKTKYAAEMKLQRRTEAEKPVSKKNNRKA</sequence>
<dbReference type="SUPFAM" id="SSF51126">
    <property type="entry name" value="Pectin lyase-like"/>
    <property type="match status" value="1"/>
</dbReference>
<dbReference type="InterPro" id="IPR041248">
    <property type="entry name" value="YDG"/>
</dbReference>
<protein>
    <submittedName>
        <fullName evidence="7">Filamentous hemagglutinin family protein</fullName>
    </submittedName>
</protein>
<keyword evidence="8" id="KW-1185">Reference proteome</keyword>
<dbReference type="PANTHER" id="PTHR12338">
    <property type="entry name" value="AUTOTRANSPORTER"/>
    <property type="match status" value="1"/>
</dbReference>
<name>A0A846N0S7_9PROT</name>
<gene>
    <name evidence="7" type="ORF">FHS83_002491</name>
</gene>
<evidence type="ECO:0000256" key="1">
    <source>
        <dbReference type="ARBA" id="ARBA00004613"/>
    </source>
</evidence>
<feature type="compositionally biased region" description="Basic and acidic residues" evidence="4">
    <location>
        <begin position="3295"/>
        <end position="3319"/>
    </location>
</feature>
<evidence type="ECO:0000313" key="7">
    <source>
        <dbReference type="EMBL" id="NIK89173.1"/>
    </source>
</evidence>
<dbReference type="InterPro" id="IPR008638">
    <property type="entry name" value="FhaB/CdiA-like_TPS"/>
</dbReference>
<dbReference type="Pfam" id="PF05860">
    <property type="entry name" value="TPS"/>
    <property type="match status" value="1"/>
</dbReference>
<dbReference type="Pfam" id="PF18657">
    <property type="entry name" value="YDG"/>
    <property type="match status" value="3"/>
</dbReference>
<accession>A0A846N0S7</accession>
<dbReference type="Gene3D" id="2.160.20.10">
    <property type="entry name" value="Single-stranded right-handed beta-helix, Pectin lyase-like"/>
    <property type="match status" value="1"/>
</dbReference>
<feature type="domain" description="Filamentous haemagglutinin FhaB/tRNA nuclease CdiA-like TPS" evidence="6">
    <location>
        <begin position="25"/>
        <end position="138"/>
    </location>
</feature>
<dbReference type="Pfam" id="PF18676">
    <property type="entry name" value="MBG_2"/>
    <property type="match status" value="1"/>
</dbReference>
<dbReference type="Gene3D" id="2.160.20.110">
    <property type="match status" value="4"/>
</dbReference>
<evidence type="ECO:0000259" key="6">
    <source>
        <dbReference type="SMART" id="SM00912"/>
    </source>
</evidence>
<proteinExistence type="predicted"/>
<reference evidence="7 8" key="1">
    <citation type="submission" date="2020-03" db="EMBL/GenBank/DDBJ databases">
        <title>Genomic Encyclopedia of Type Strains, Phase IV (KMG-IV): sequencing the most valuable type-strain genomes for metagenomic binning, comparative biology and taxonomic classification.</title>
        <authorList>
            <person name="Goeker M."/>
        </authorList>
    </citation>
    <scope>NUCLEOTIDE SEQUENCE [LARGE SCALE GENOMIC DNA]</scope>
    <source>
        <strain evidence="7 8">DSM 19867</strain>
    </source>
</reference>
<dbReference type="EMBL" id="JAASRM010000001">
    <property type="protein sequence ID" value="NIK89173.1"/>
    <property type="molecule type" value="Genomic_DNA"/>
</dbReference>
<comment type="subcellular location">
    <subcellularLocation>
        <location evidence="1">Secreted</location>
    </subcellularLocation>
</comment>
<dbReference type="InterPro" id="IPR050909">
    <property type="entry name" value="Bact_Autotransporter_VF"/>
</dbReference>